<name>A0ABN2WS53_9ACTN</name>
<proteinExistence type="predicted"/>
<feature type="transmembrane region" description="Helical" evidence="2">
    <location>
        <begin position="67"/>
        <end position="85"/>
    </location>
</feature>
<feature type="region of interest" description="Disordered" evidence="1">
    <location>
        <begin position="92"/>
        <end position="163"/>
    </location>
</feature>
<gene>
    <name evidence="3" type="ORF">GCM10009759_28150</name>
</gene>
<keyword evidence="2" id="KW-0472">Membrane</keyword>
<accession>A0ABN2WS53</accession>
<sequence length="163" mass="17058">MNIDFSLDPTFSWYVVLLLISGLLTLIVGLVPASGLSVGWRVLTVLAGLAFFGYGVYLAFFFEGERYTIIFKAFIVPIALLVNFFRSLSNRKKGGAPVPPQAGYPVPPQGGYPVPPQAGYPVPQQPGAPVPPQAGYPVPQQPGAPVPPAAAPAAPQTAGEPSA</sequence>
<dbReference type="Proteomes" id="UP001500897">
    <property type="component" value="Unassembled WGS sequence"/>
</dbReference>
<feature type="transmembrane region" description="Helical" evidence="2">
    <location>
        <begin position="12"/>
        <end position="31"/>
    </location>
</feature>
<evidence type="ECO:0000256" key="1">
    <source>
        <dbReference type="SAM" id="MobiDB-lite"/>
    </source>
</evidence>
<feature type="compositionally biased region" description="Pro residues" evidence="1">
    <location>
        <begin position="97"/>
        <end position="150"/>
    </location>
</feature>
<evidence type="ECO:0000256" key="2">
    <source>
        <dbReference type="SAM" id="Phobius"/>
    </source>
</evidence>
<keyword evidence="4" id="KW-1185">Reference proteome</keyword>
<dbReference type="EMBL" id="BAAANS010000016">
    <property type="protein sequence ID" value="GAA2097761.1"/>
    <property type="molecule type" value="Genomic_DNA"/>
</dbReference>
<feature type="transmembrane region" description="Helical" evidence="2">
    <location>
        <begin position="38"/>
        <end position="61"/>
    </location>
</feature>
<organism evidence="3 4">
    <name type="scientific">Kitasatospora saccharophila</name>
    <dbReference type="NCBI Taxonomy" id="407973"/>
    <lineage>
        <taxon>Bacteria</taxon>
        <taxon>Bacillati</taxon>
        <taxon>Actinomycetota</taxon>
        <taxon>Actinomycetes</taxon>
        <taxon>Kitasatosporales</taxon>
        <taxon>Streptomycetaceae</taxon>
        <taxon>Kitasatospora</taxon>
    </lineage>
</organism>
<keyword evidence="2" id="KW-0812">Transmembrane</keyword>
<dbReference type="RefSeq" id="WP_344552365.1">
    <property type="nucleotide sequence ID" value="NZ_BAAANS010000016.1"/>
</dbReference>
<keyword evidence="2" id="KW-1133">Transmembrane helix</keyword>
<evidence type="ECO:0000313" key="3">
    <source>
        <dbReference type="EMBL" id="GAA2097761.1"/>
    </source>
</evidence>
<comment type="caution">
    <text evidence="3">The sequence shown here is derived from an EMBL/GenBank/DDBJ whole genome shotgun (WGS) entry which is preliminary data.</text>
</comment>
<reference evidence="3 4" key="1">
    <citation type="journal article" date="2019" name="Int. J. Syst. Evol. Microbiol.">
        <title>The Global Catalogue of Microorganisms (GCM) 10K type strain sequencing project: providing services to taxonomists for standard genome sequencing and annotation.</title>
        <authorList>
            <consortium name="The Broad Institute Genomics Platform"/>
            <consortium name="The Broad Institute Genome Sequencing Center for Infectious Disease"/>
            <person name="Wu L."/>
            <person name="Ma J."/>
        </authorList>
    </citation>
    <scope>NUCLEOTIDE SEQUENCE [LARGE SCALE GENOMIC DNA]</scope>
    <source>
        <strain evidence="3 4">JCM 14559</strain>
    </source>
</reference>
<evidence type="ECO:0000313" key="4">
    <source>
        <dbReference type="Proteomes" id="UP001500897"/>
    </source>
</evidence>
<protein>
    <submittedName>
        <fullName evidence="3">Uncharacterized protein</fullName>
    </submittedName>
</protein>